<reference evidence="2 3" key="1">
    <citation type="submission" date="2012-10" db="EMBL/GenBank/DDBJ databases">
        <authorList>
            <person name="Harkins D.M."/>
            <person name="Durkin A.S."/>
            <person name="Brinkac L.M."/>
            <person name="Haft D.H."/>
            <person name="Selengut J.D."/>
            <person name="Sanka R."/>
            <person name="DePew J."/>
            <person name="Purushe J."/>
            <person name="Whelen A.C."/>
            <person name="Vinetz J.M."/>
            <person name="Sutton G.G."/>
            <person name="Nierman W.C."/>
            <person name="Fouts D.E."/>
        </authorList>
    </citation>
    <scope>NUCLEOTIDE SEQUENCE [LARGE SCALE GENOMIC DNA]</scope>
    <source>
        <strain evidence="2 3">2006001853</strain>
    </source>
</reference>
<protein>
    <submittedName>
        <fullName evidence="2">Uncharacterized protein</fullName>
    </submittedName>
</protein>
<dbReference type="Proteomes" id="UP000001338">
    <property type="component" value="Unassembled WGS sequence"/>
</dbReference>
<organism evidence="2 3">
    <name type="scientific">Leptospira weilii str. 2006001853</name>
    <dbReference type="NCBI Taxonomy" id="1001589"/>
    <lineage>
        <taxon>Bacteria</taxon>
        <taxon>Pseudomonadati</taxon>
        <taxon>Spirochaetota</taxon>
        <taxon>Spirochaetia</taxon>
        <taxon>Leptospirales</taxon>
        <taxon>Leptospiraceae</taxon>
        <taxon>Leptospira</taxon>
    </lineage>
</organism>
<evidence type="ECO:0000313" key="3">
    <source>
        <dbReference type="Proteomes" id="UP000001338"/>
    </source>
</evidence>
<evidence type="ECO:0000313" key="2">
    <source>
        <dbReference type="EMBL" id="EKR62705.1"/>
    </source>
</evidence>
<proteinExistence type="predicted"/>
<dbReference type="EMBL" id="AFLV02000077">
    <property type="protein sequence ID" value="EKR62705.1"/>
    <property type="molecule type" value="Genomic_DNA"/>
</dbReference>
<accession>A0A828YXS9</accession>
<feature type="region of interest" description="Disordered" evidence="1">
    <location>
        <begin position="37"/>
        <end position="69"/>
    </location>
</feature>
<comment type="caution">
    <text evidence="2">The sequence shown here is derived from an EMBL/GenBank/DDBJ whole genome shotgun (WGS) entry which is preliminary data.</text>
</comment>
<evidence type="ECO:0000256" key="1">
    <source>
        <dbReference type="SAM" id="MobiDB-lite"/>
    </source>
</evidence>
<dbReference type="AlphaFoldDB" id="A0A828YXS9"/>
<name>A0A828YXS9_9LEPT</name>
<sequence>MDSGFSEYSDFIVSKQNLIRGRNWKYCTRTWRKRKKKIGSETLTNSGNVEMQKDNGKPTPPFQTKTPST</sequence>
<gene>
    <name evidence="2" type="ORF">LEP1GSC036_2262</name>
</gene>